<reference evidence="1" key="1">
    <citation type="submission" date="2021-06" db="EMBL/GenBank/DDBJ databases">
        <authorList>
            <person name="Kallberg Y."/>
            <person name="Tangrot J."/>
            <person name="Rosling A."/>
        </authorList>
    </citation>
    <scope>NUCLEOTIDE SEQUENCE</scope>
    <source>
        <strain evidence="1">MA461A</strain>
    </source>
</reference>
<feature type="non-terminal residue" evidence="1">
    <location>
        <position position="1"/>
    </location>
</feature>
<keyword evidence="2" id="KW-1185">Reference proteome</keyword>
<dbReference type="EMBL" id="CAJVQC010022652">
    <property type="protein sequence ID" value="CAG8719056.1"/>
    <property type="molecule type" value="Genomic_DNA"/>
</dbReference>
<proteinExistence type="predicted"/>
<dbReference type="Proteomes" id="UP000789920">
    <property type="component" value="Unassembled WGS sequence"/>
</dbReference>
<accession>A0ACA9PR09</accession>
<gene>
    <name evidence="1" type="ORF">RPERSI_LOCUS11137</name>
</gene>
<evidence type="ECO:0000313" key="1">
    <source>
        <dbReference type="EMBL" id="CAG8719056.1"/>
    </source>
</evidence>
<name>A0ACA9PR09_9GLOM</name>
<organism evidence="1 2">
    <name type="scientific">Racocetra persica</name>
    <dbReference type="NCBI Taxonomy" id="160502"/>
    <lineage>
        <taxon>Eukaryota</taxon>
        <taxon>Fungi</taxon>
        <taxon>Fungi incertae sedis</taxon>
        <taxon>Mucoromycota</taxon>
        <taxon>Glomeromycotina</taxon>
        <taxon>Glomeromycetes</taxon>
        <taxon>Diversisporales</taxon>
        <taxon>Gigasporaceae</taxon>
        <taxon>Racocetra</taxon>
    </lineage>
</organism>
<protein>
    <submittedName>
        <fullName evidence="1">23333_t:CDS:1</fullName>
    </submittedName>
</protein>
<sequence length="112" mass="12734">LSKPSNMSNLPTPLQQILPSAYEYQVDNYNELEPKVTSENAGHSAATARHVYEDELHLSASSREEIVRLLADRSKIWMREVVDLYNISDNRKAVLQVYNSLKSTPFILTISL</sequence>
<comment type="caution">
    <text evidence="1">The sequence shown here is derived from an EMBL/GenBank/DDBJ whole genome shotgun (WGS) entry which is preliminary data.</text>
</comment>
<evidence type="ECO:0000313" key="2">
    <source>
        <dbReference type="Proteomes" id="UP000789920"/>
    </source>
</evidence>